<evidence type="ECO:0000313" key="1">
    <source>
        <dbReference type="EMBL" id="CAD2214981.1"/>
    </source>
</evidence>
<organism evidence="1 2">
    <name type="scientific">Angomonas deanei</name>
    <dbReference type="NCBI Taxonomy" id="59799"/>
    <lineage>
        <taxon>Eukaryota</taxon>
        <taxon>Discoba</taxon>
        <taxon>Euglenozoa</taxon>
        <taxon>Kinetoplastea</taxon>
        <taxon>Metakinetoplastina</taxon>
        <taxon>Trypanosomatida</taxon>
        <taxon>Trypanosomatidae</taxon>
        <taxon>Strigomonadinae</taxon>
        <taxon>Angomonas</taxon>
    </lineage>
</organism>
<dbReference type="Proteomes" id="UP000515908">
    <property type="component" value="Chromosome 04"/>
</dbReference>
<accession>A0A7G2C7G8</accession>
<gene>
    <name evidence="1" type="ORF">ADEAN_000243400</name>
</gene>
<name>A0A7G2C7G8_9TRYP</name>
<protein>
    <submittedName>
        <fullName evidence="1">Uncharacterized protein</fullName>
    </submittedName>
</protein>
<dbReference type="EMBL" id="LR877148">
    <property type="protein sequence ID" value="CAD2214981.1"/>
    <property type="molecule type" value="Genomic_DNA"/>
</dbReference>
<keyword evidence="2" id="KW-1185">Reference proteome</keyword>
<dbReference type="VEuPathDB" id="TriTrypDB:ADEAN_000243400"/>
<proteinExistence type="predicted"/>
<evidence type="ECO:0000313" key="2">
    <source>
        <dbReference type="Proteomes" id="UP000515908"/>
    </source>
</evidence>
<sequence>MQPIFEIIQDEVPTRVLDLPEYVKPLKQANKSSKKREREDTIHLSPEDKQAIQLFFEYGMSATPAAALMWRQLPHSGEKPNHWKPSDSPHETSTAFWERVLPQWRILVRQAMLLLCEIARNDTTQVLTNVVGGRTQLDSLLSAAADPSKEFNVSLQSTLLTVYCLFSSIDLSLEDGRKTLAAKPKEVEPLLQQLCSTAEYMCDHLEEFVLELILSADAKDFAALKPLVEKLPRIFAANAWPCRLLATVEEQKNFHWSSSELLADKDVTAGIGGGITSILLRFVRELERADVTNVLASSSSTDTAPKFEKPFHLGETDYQTLLSQIQGKQLSSLGVRRAYTQFRFVLKGLDASKKSVIELQEKCKPLLVSCMRNSCFHECIPESIAAFEKHEEYIAHCTEKLFLRKLSPISSQAHAVLQRLRSLDNDGWFTVPSFDMVNMDFTSIAFWLSSPLFALKSSREVFEAISNTFEGIVDTCIAKYGPSNRFSQKITEIRNKVVIASRAEKLL</sequence>
<dbReference type="AlphaFoldDB" id="A0A7G2C7G8"/>
<reference evidence="1 2" key="1">
    <citation type="submission" date="2020-08" db="EMBL/GenBank/DDBJ databases">
        <authorList>
            <person name="Newling K."/>
            <person name="Davey J."/>
            <person name="Forrester S."/>
        </authorList>
    </citation>
    <scope>NUCLEOTIDE SEQUENCE [LARGE SCALE GENOMIC DNA]</scope>
    <source>
        <strain evidence="2">Crithidia deanei Carvalho (ATCC PRA-265)</strain>
    </source>
</reference>